<keyword evidence="1" id="KW-1133">Transmembrane helix</keyword>
<feature type="transmembrane region" description="Helical" evidence="1">
    <location>
        <begin position="6"/>
        <end position="27"/>
    </location>
</feature>
<accession>A0A2Z2MBV1</accession>
<dbReference type="OrthoDB" id="86083at2157"/>
<organism evidence="3 4">
    <name type="scientific">Thermococcus gorgonarius</name>
    <dbReference type="NCBI Taxonomy" id="71997"/>
    <lineage>
        <taxon>Archaea</taxon>
        <taxon>Methanobacteriati</taxon>
        <taxon>Methanobacteriota</taxon>
        <taxon>Thermococci</taxon>
        <taxon>Thermococcales</taxon>
        <taxon>Thermococcaceae</taxon>
        <taxon>Thermococcus</taxon>
    </lineage>
</organism>
<keyword evidence="1" id="KW-0812">Transmembrane</keyword>
<dbReference type="EMBL" id="CP014855">
    <property type="protein sequence ID" value="ASJ01414.1"/>
    <property type="molecule type" value="Genomic_DNA"/>
</dbReference>
<proteinExistence type="predicted"/>
<reference evidence="3 4" key="1">
    <citation type="submission" date="2016-03" db="EMBL/GenBank/DDBJ databases">
        <title>Complete genome sequence of Thermococcus gorgonarius.</title>
        <authorList>
            <person name="Oger P.M."/>
        </authorList>
    </citation>
    <scope>NUCLEOTIDE SEQUENCE [LARGE SCALE GENOMIC DNA]</scope>
    <source>
        <strain evidence="3 4">W-12</strain>
    </source>
</reference>
<dbReference type="Pfam" id="PF05763">
    <property type="entry name" value="DUF835"/>
    <property type="match status" value="1"/>
</dbReference>
<dbReference type="PANTHER" id="PTHR33531">
    <property type="entry name" value="RUBRERYTHRIN SUBFAMILY"/>
    <property type="match status" value="1"/>
</dbReference>
<evidence type="ECO:0000313" key="4">
    <source>
        <dbReference type="Proteomes" id="UP000250134"/>
    </source>
</evidence>
<evidence type="ECO:0000313" key="3">
    <source>
        <dbReference type="EMBL" id="ASJ01414.1"/>
    </source>
</evidence>
<sequence length="261" mass="30087">MSLRVPLWKVVYDVILLLAITYIWWFFFKRRRIYVSGLRFFVNRASLFLFFGVLGNMLDLIADFYPVPYDYYLIEAFYGVSIIGSIYTMIAYVLTLERSYIPVVIPSDLEGRKDSLKSNPLAGSYIILGSRGKVFDLLEILKDLSEPTLVFTRNPDLYSDLGDFVVPVWVTQIYGKGIPPTALHVMQDEAIRFISEKNGSIVVIDCLEYLLIYNDFPAVFKFLINLKDIIVSSRKALIVFVDENALDEKQKALLLREFEPL</sequence>
<evidence type="ECO:0000256" key="1">
    <source>
        <dbReference type="SAM" id="Phobius"/>
    </source>
</evidence>
<protein>
    <recommendedName>
        <fullName evidence="2">DUF835 domain-containing protein</fullName>
    </recommendedName>
</protein>
<dbReference type="GeneID" id="33332474"/>
<dbReference type="InterPro" id="IPR008553">
    <property type="entry name" value="DUF835"/>
</dbReference>
<evidence type="ECO:0000259" key="2">
    <source>
        <dbReference type="Pfam" id="PF05763"/>
    </source>
</evidence>
<dbReference type="Proteomes" id="UP000250134">
    <property type="component" value="Chromosome"/>
</dbReference>
<dbReference type="KEGG" id="tgg:A3K92_07930"/>
<feature type="transmembrane region" description="Helical" evidence="1">
    <location>
        <begin position="47"/>
        <end position="65"/>
    </location>
</feature>
<keyword evidence="1" id="KW-0472">Membrane</keyword>
<dbReference type="RefSeq" id="WP_088885747.1">
    <property type="nucleotide sequence ID" value="NZ_CP014855.1"/>
</dbReference>
<keyword evidence="4" id="KW-1185">Reference proteome</keyword>
<dbReference type="AlphaFoldDB" id="A0A2Z2MBV1"/>
<feature type="domain" description="DUF835" evidence="2">
    <location>
        <begin position="136"/>
        <end position="258"/>
    </location>
</feature>
<name>A0A2Z2MBV1_THEGO</name>
<dbReference type="PANTHER" id="PTHR33531:SF7">
    <property type="entry name" value="HYPOTHETICAL MEMBRANE PROTEIN, CONSERVED"/>
    <property type="match status" value="1"/>
</dbReference>
<feature type="transmembrane region" description="Helical" evidence="1">
    <location>
        <begin position="71"/>
        <end position="94"/>
    </location>
</feature>
<gene>
    <name evidence="3" type="ORF">A3K92_07930</name>
</gene>